<organism evidence="2">
    <name type="scientific">Pseudomonas fluorescens</name>
    <dbReference type="NCBI Taxonomy" id="294"/>
    <lineage>
        <taxon>Bacteria</taxon>
        <taxon>Pseudomonadati</taxon>
        <taxon>Pseudomonadota</taxon>
        <taxon>Gammaproteobacteria</taxon>
        <taxon>Pseudomonadales</taxon>
        <taxon>Pseudomonadaceae</taxon>
        <taxon>Pseudomonas</taxon>
    </lineage>
</organism>
<sequence>MARPCACRVPAIPAGTLAASPAAPGASERRPRRWRLSGAGKTGAAAGTYSSREDSELKHAECTIKTHLVLLRVLVLGRCTNEPVTHENGRSLQIISRRGGARRGSHLRQGIRLVRLLI</sequence>
<evidence type="ECO:0000313" key="2">
    <source>
        <dbReference type="EMBL" id="AAK16226.1"/>
    </source>
</evidence>
<feature type="region of interest" description="Disordered" evidence="1">
    <location>
        <begin position="17"/>
        <end position="48"/>
    </location>
</feature>
<reference evidence="2" key="2">
    <citation type="journal article" date="2002" name="Infect. Immun.">
        <title>Pseudomonas fluorescens encodes the Crohn's disease-associated I2 sequence and T-cell superantigen.</title>
        <authorList>
            <person name="Wei B."/>
            <person name="Huang T."/>
            <person name="Dalwadi H."/>
            <person name="Sutton C.L."/>
            <person name="Bruckner D."/>
            <person name="Braun J."/>
        </authorList>
    </citation>
    <scope>NUCLEOTIDE SEQUENCE</scope>
</reference>
<proteinExistence type="predicted"/>
<dbReference type="EMBL" id="AF173683">
    <property type="protein sequence ID" value="AAK16226.1"/>
    <property type="molecule type" value="Genomic_DNA"/>
</dbReference>
<dbReference type="AlphaFoldDB" id="Q9AJ69"/>
<reference evidence="2" key="1">
    <citation type="journal article" date="2000" name="Gastroenterology">
        <title>Identification of a novel bacterial sequence associated with Crohn's disease.</title>
        <authorList>
            <person name="Sutton C.L."/>
            <person name="Kim J."/>
            <person name="Yamane A."/>
            <person name="Dalwadi H."/>
            <person name="Wei B."/>
            <person name="Landers C."/>
            <person name="Targan S.R."/>
            <person name="Braun J."/>
        </authorList>
    </citation>
    <scope>NUCLEOTIDE SEQUENCE</scope>
</reference>
<evidence type="ECO:0000256" key="1">
    <source>
        <dbReference type="SAM" id="MobiDB-lite"/>
    </source>
</evidence>
<name>Q9AJ69_PSEFL</name>
<protein>
    <submittedName>
        <fullName evidence="2">Uncharacterized protein</fullName>
    </submittedName>
</protein>
<feature type="compositionally biased region" description="Low complexity" evidence="1">
    <location>
        <begin position="38"/>
        <end position="48"/>
    </location>
</feature>
<accession>Q9AJ69</accession>